<keyword evidence="3" id="KW-1185">Reference proteome</keyword>
<proteinExistence type="predicted"/>
<dbReference type="PANTHER" id="PTHR31569">
    <property type="entry name" value="SWIM-TYPE DOMAIN-CONTAINING PROTEIN"/>
    <property type="match status" value="1"/>
</dbReference>
<name>A0A8K1CSL2_PYTOL</name>
<evidence type="ECO:0000313" key="2">
    <source>
        <dbReference type="EMBL" id="TMW67553.1"/>
    </source>
</evidence>
<evidence type="ECO:0008006" key="4">
    <source>
        <dbReference type="Google" id="ProtNLM"/>
    </source>
</evidence>
<dbReference type="AlphaFoldDB" id="A0A8K1CSL2"/>
<protein>
    <recommendedName>
        <fullName evidence="4">FAR1 domain-containing protein</fullName>
    </recommendedName>
</protein>
<dbReference type="EMBL" id="SPLM01000004">
    <property type="protein sequence ID" value="TMW67553.1"/>
    <property type="molecule type" value="Genomic_DNA"/>
</dbReference>
<dbReference type="Proteomes" id="UP000794436">
    <property type="component" value="Unassembled WGS sequence"/>
</dbReference>
<dbReference type="PANTHER" id="PTHR31569:SF4">
    <property type="entry name" value="SWIM-TYPE DOMAIN-CONTAINING PROTEIN"/>
    <property type="match status" value="1"/>
</dbReference>
<organism evidence="2 3">
    <name type="scientific">Pythium oligandrum</name>
    <name type="common">Mycoparasitic fungus</name>
    <dbReference type="NCBI Taxonomy" id="41045"/>
    <lineage>
        <taxon>Eukaryota</taxon>
        <taxon>Sar</taxon>
        <taxon>Stramenopiles</taxon>
        <taxon>Oomycota</taxon>
        <taxon>Peronosporomycetes</taxon>
        <taxon>Pythiales</taxon>
        <taxon>Pythiaceae</taxon>
        <taxon>Pythium</taxon>
    </lineage>
</organism>
<sequence length="273" mass="30837">MPRRKREGDGKDDQADAVERSEGVQVVDTEDIHVVEVCGEAPPPEQRRFESWSELETYVKEYMTQTNQVYRIRSSVSVAAHNASALRKAETREAEYQAKVAQALAAGRAPPLKRRTRPHAGVISDDCTEERYNRVWVCTHAGTFKPRGTGVRPRTKVRPKGCPASISACLKKEGDTYVVMLTELHLRHNHSISPSQFSAYSNNRLVLTDEQLNHINELRTNGYTAKEILDYIRDTSASRPTMYDVHNLITKLRKQGETARGGELKDTTSLERT</sequence>
<comment type="caution">
    <text evidence="2">The sequence shown here is derived from an EMBL/GenBank/DDBJ whole genome shotgun (WGS) entry which is preliminary data.</text>
</comment>
<dbReference type="OrthoDB" id="126930at2759"/>
<dbReference type="InterPro" id="IPR052579">
    <property type="entry name" value="Zinc_finger_SWIM"/>
</dbReference>
<reference evidence="2" key="1">
    <citation type="submission" date="2019-03" db="EMBL/GenBank/DDBJ databases">
        <title>Long read genome sequence of the mycoparasitic Pythium oligandrum ATCC 38472 isolated from sugarbeet rhizosphere.</title>
        <authorList>
            <person name="Gaulin E."/>
        </authorList>
    </citation>
    <scope>NUCLEOTIDE SEQUENCE</scope>
    <source>
        <strain evidence="2">ATCC 38472_TT</strain>
    </source>
</reference>
<accession>A0A8K1CSL2</accession>
<feature type="region of interest" description="Disordered" evidence="1">
    <location>
        <begin position="1"/>
        <end position="24"/>
    </location>
</feature>
<gene>
    <name evidence="2" type="ORF">Poli38472_011173</name>
</gene>
<feature type="compositionally biased region" description="Basic and acidic residues" evidence="1">
    <location>
        <begin position="1"/>
        <end position="22"/>
    </location>
</feature>
<evidence type="ECO:0000313" key="3">
    <source>
        <dbReference type="Proteomes" id="UP000794436"/>
    </source>
</evidence>
<evidence type="ECO:0000256" key="1">
    <source>
        <dbReference type="SAM" id="MobiDB-lite"/>
    </source>
</evidence>